<gene>
    <name evidence="2" type="ORF">M2272_000262</name>
</gene>
<evidence type="ECO:0000256" key="1">
    <source>
        <dbReference type="SAM" id="Phobius"/>
    </source>
</evidence>
<keyword evidence="1" id="KW-0812">Transmembrane</keyword>
<organism evidence="2 3">
    <name type="scientific">Mycolicibacterium frederiksbergense</name>
    <dbReference type="NCBI Taxonomy" id="117567"/>
    <lineage>
        <taxon>Bacteria</taxon>
        <taxon>Bacillati</taxon>
        <taxon>Actinomycetota</taxon>
        <taxon>Actinomycetes</taxon>
        <taxon>Mycobacteriales</taxon>
        <taxon>Mycobacteriaceae</taxon>
        <taxon>Mycolicibacterium</taxon>
    </lineage>
</organism>
<evidence type="ECO:0000313" key="2">
    <source>
        <dbReference type="EMBL" id="MDH6193641.1"/>
    </source>
</evidence>
<comment type="caution">
    <text evidence="2">The sequence shown here is derived from an EMBL/GenBank/DDBJ whole genome shotgun (WGS) entry which is preliminary data.</text>
</comment>
<accession>A0ABT6KSD7</accession>
<name>A0ABT6KSD7_9MYCO</name>
<keyword evidence="3" id="KW-1185">Reference proteome</keyword>
<evidence type="ECO:0000313" key="3">
    <source>
        <dbReference type="Proteomes" id="UP001160130"/>
    </source>
</evidence>
<sequence>MSFPQPAFPPVTPPGIGLAVLIVVATVWLTRRRATPRW</sequence>
<protein>
    <submittedName>
        <fullName evidence="2">MYXO-CTERM domain-containing protein</fullName>
    </submittedName>
</protein>
<dbReference type="Proteomes" id="UP001160130">
    <property type="component" value="Unassembled WGS sequence"/>
</dbReference>
<reference evidence="2 3" key="1">
    <citation type="submission" date="2023-04" db="EMBL/GenBank/DDBJ databases">
        <title>Forest soil microbial communities from Buena Vista Peninsula, Colon Province, Panama.</title>
        <authorList>
            <person name="Bouskill N."/>
        </authorList>
    </citation>
    <scope>NUCLEOTIDE SEQUENCE [LARGE SCALE GENOMIC DNA]</scope>
    <source>
        <strain evidence="2 3">AC80</strain>
    </source>
</reference>
<keyword evidence="1" id="KW-1133">Transmembrane helix</keyword>
<dbReference type="EMBL" id="JARXVE010000001">
    <property type="protein sequence ID" value="MDH6193641.1"/>
    <property type="molecule type" value="Genomic_DNA"/>
</dbReference>
<keyword evidence="1" id="KW-0472">Membrane</keyword>
<proteinExistence type="predicted"/>
<feature type="transmembrane region" description="Helical" evidence="1">
    <location>
        <begin position="12"/>
        <end position="30"/>
    </location>
</feature>